<evidence type="ECO:0000256" key="7">
    <source>
        <dbReference type="ARBA" id="ARBA00023136"/>
    </source>
</evidence>
<keyword evidence="2" id="KW-1003">Cell membrane</keyword>
<dbReference type="GO" id="GO:0016763">
    <property type="term" value="F:pentosyltransferase activity"/>
    <property type="evidence" value="ECO:0007669"/>
    <property type="project" value="TreeGrafter"/>
</dbReference>
<feature type="transmembrane region" description="Helical" evidence="8">
    <location>
        <begin position="491"/>
        <end position="514"/>
    </location>
</feature>
<keyword evidence="4 10" id="KW-0808">Transferase</keyword>
<dbReference type="EMBL" id="FUZA01000010">
    <property type="protein sequence ID" value="SKC17966.1"/>
    <property type="molecule type" value="Genomic_DNA"/>
</dbReference>
<comment type="subcellular location">
    <subcellularLocation>
        <location evidence="1">Cell membrane</location>
        <topology evidence="1">Multi-pass membrane protein</topology>
    </subcellularLocation>
</comment>
<organism evidence="10 11">
    <name type="scientific">Dyadobacter psychrophilus</name>
    <dbReference type="NCBI Taxonomy" id="651661"/>
    <lineage>
        <taxon>Bacteria</taxon>
        <taxon>Pseudomonadati</taxon>
        <taxon>Bacteroidota</taxon>
        <taxon>Cytophagia</taxon>
        <taxon>Cytophagales</taxon>
        <taxon>Spirosomataceae</taxon>
        <taxon>Dyadobacter</taxon>
    </lineage>
</organism>
<keyword evidence="5 8" id="KW-0812">Transmembrane</keyword>
<dbReference type="PANTHER" id="PTHR33908">
    <property type="entry name" value="MANNOSYLTRANSFERASE YKCB-RELATED"/>
    <property type="match status" value="1"/>
</dbReference>
<keyword evidence="11" id="KW-1185">Reference proteome</keyword>
<evidence type="ECO:0000256" key="1">
    <source>
        <dbReference type="ARBA" id="ARBA00004651"/>
    </source>
</evidence>
<dbReference type="PANTHER" id="PTHR33908:SF11">
    <property type="entry name" value="MEMBRANE PROTEIN"/>
    <property type="match status" value="1"/>
</dbReference>
<keyword evidence="3 10" id="KW-0328">Glycosyltransferase</keyword>
<evidence type="ECO:0000256" key="6">
    <source>
        <dbReference type="ARBA" id="ARBA00022989"/>
    </source>
</evidence>
<keyword evidence="6 8" id="KW-1133">Transmembrane helix</keyword>
<protein>
    <submittedName>
        <fullName evidence="10">Dolichyl-phosphate-mannose-protein mannosyltransferase</fullName>
    </submittedName>
</protein>
<feature type="transmembrane region" description="Helical" evidence="8">
    <location>
        <begin position="32"/>
        <end position="51"/>
    </location>
</feature>
<keyword evidence="7 8" id="KW-0472">Membrane</keyword>
<evidence type="ECO:0000256" key="3">
    <source>
        <dbReference type="ARBA" id="ARBA00022676"/>
    </source>
</evidence>
<dbReference type="Proteomes" id="UP000190897">
    <property type="component" value="Unassembled WGS sequence"/>
</dbReference>
<name>A0A1T5HBD7_9BACT</name>
<feature type="transmembrane region" description="Helical" evidence="8">
    <location>
        <begin position="63"/>
        <end position="80"/>
    </location>
</feature>
<dbReference type="RefSeq" id="WP_082217659.1">
    <property type="nucleotide sequence ID" value="NZ_FUZA01000010.1"/>
</dbReference>
<feature type="transmembrane region" description="Helical" evidence="8">
    <location>
        <begin position="412"/>
        <end position="431"/>
    </location>
</feature>
<gene>
    <name evidence="10" type="ORF">SAMN05660293_05224</name>
</gene>
<feature type="transmembrane region" description="Helical" evidence="8">
    <location>
        <begin position="187"/>
        <end position="206"/>
    </location>
</feature>
<feature type="transmembrane region" description="Helical" evidence="8">
    <location>
        <begin position="438"/>
        <end position="461"/>
    </location>
</feature>
<proteinExistence type="predicted"/>
<dbReference type="OrthoDB" id="9764517at2"/>
<evidence type="ECO:0000256" key="8">
    <source>
        <dbReference type="SAM" id="Phobius"/>
    </source>
</evidence>
<sequence length="660" mass="74925">MIFLIPLAIWLGTANCFLAFYNGSPQAFRRSLLTAAIGIFFFIAASTEMLSPANFVNATSIKTAWTILNIALMLLFRRLSKRENVSMPDILKIWSSSGRIFFHDTGTFTNVILCSILTLTFIVAVVAAPNNMDSMAYHLSRLGYWIQNGNVNHYASHIERSISFSPFSEYVHLHSFLLSNSERAFQLLQWGCLVGLLMYISLLVEMLSGKRAAMRVALCFGVTLPIVVLESMTTQNDIVVAFFIVACAFHAFDYVRQTNKISLILLVLAAALGMMTKGTFVFYTLPFAAYVFFFMISKPLQWKPLAFLIGGAVLMMMLLNGPFWYRTYQIYETPIGRMSNGNKNDVSNPANLLSSTTKHVFLHLGFVSPGDRYNQVMMSTLDRFHQFIGIPLNPAGTGMIFKMNKLNFNEDFAHNFLAMWLVIFSLPLLFFTKLSKTACWFAALSFASFLLFCFFIGYQIYGSRLHIPFFLLIAPIIGIVYGSLKIRAFPVLLSLILWLFALPFAVLSTSHPLLSTKWFFEEVFPKINSAFNLNINIGKANMNLKQPSILFSKPEKIVWGDYAEQAAKMRFYVDSIGAKNIGFDFLESSLDYAYQYVLRAPDRHFEHVKVRNPSHILENKTFLPDCIIAEHFEGNQMTYHGRTYVKTWTVTGTFIYVPVN</sequence>
<feature type="transmembrane region" description="Helical" evidence="8">
    <location>
        <begin position="212"/>
        <end position="229"/>
    </location>
</feature>
<feature type="transmembrane region" description="Helical" evidence="8">
    <location>
        <begin position="467"/>
        <end position="484"/>
    </location>
</feature>
<reference evidence="11" key="1">
    <citation type="submission" date="2017-02" db="EMBL/GenBank/DDBJ databases">
        <authorList>
            <person name="Varghese N."/>
            <person name="Submissions S."/>
        </authorList>
    </citation>
    <scope>NUCLEOTIDE SEQUENCE [LARGE SCALE GENOMIC DNA]</scope>
    <source>
        <strain evidence="11">DSM 22270</strain>
    </source>
</reference>
<evidence type="ECO:0000259" key="9">
    <source>
        <dbReference type="Pfam" id="PF13231"/>
    </source>
</evidence>
<accession>A0A1T5HBD7</accession>
<feature type="transmembrane region" description="Helical" evidence="8">
    <location>
        <begin position="100"/>
        <end position="128"/>
    </location>
</feature>
<evidence type="ECO:0000313" key="10">
    <source>
        <dbReference type="EMBL" id="SKC17966.1"/>
    </source>
</evidence>
<evidence type="ECO:0000256" key="4">
    <source>
        <dbReference type="ARBA" id="ARBA00022679"/>
    </source>
</evidence>
<dbReference type="GO" id="GO:0005886">
    <property type="term" value="C:plasma membrane"/>
    <property type="evidence" value="ECO:0007669"/>
    <property type="project" value="UniProtKB-SubCell"/>
</dbReference>
<feature type="transmembrane region" description="Helical" evidence="8">
    <location>
        <begin position="305"/>
        <end position="325"/>
    </location>
</feature>
<dbReference type="InterPro" id="IPR050297">
    <property type="entry name" value="LipidA_mod_glycosyltrf_83"/>
</dbReference>
<feature type="transmembrane region" description="Helical" evidence="8">
    <location>
        <begin position="238"/>
        <end position="255"/>
    </location>
</feature>
<feature type="transmembrane region" description="Helical" evidence="8">
    <location>
        <begin position="261"/>
        <end position="293"/>
    </location>
</feature>
<evidence type="ECO:0000256" key="2">
    <source>
        <dbReference type="ARBA" id="ARBA00022475"/>
    </source>
</evidence>
<evidence type="ECO:0000313" key="11">
    <source>
        <dbReference type="Proteomes" id="UP000190897"/>
    </source>
</evidence>
<dbReference type="Pfam" id="PF13231">
    <property type="entry name" value="PMT_2"/>
    <property type="match status" value="1"/>
</dbReference>
<feature type="domain" description="Glycosyltransferase RgtA/B/C/D-like" evidence="9">
    <location>
        <begin position="177"/>
        <end position="317"/>
    </location>
</feature>
<dbReference type="STRING" id="651661.SAMN05660293_05224"/>
<dbReference type="InterPro" id="IPR038731">
    <property type="entry name" value="RgtA/B/C-like"/>
</dbReference>
<dbReference type="AlphaFoldDB" id="A0A1T5HBD7"/>
<dbReference type="GO" id="GO:0009103">
    <property type="term" value="P:lipopolysaccharide biosynthetic process"/>
    <property type="evidence" value="ECO:0007669"/>
    <property type="project" value="UniProtKB-ARBA"/>
</dbReference>
<evidence type="ECO:0000256" key="5">
    <source>
        <dbReference type="ARBA" id="ARBA00022692"/>
    </source>
</evidence>